<dbReference type="OMA" id="QTWRIAY"/>
<dbReference type="AlphaFoldDB" id="A0A0R0J326"/>
<dbReference type="PANTHER" id="PTHR48063">
    <property type="entry name" value="LRR RECEPTOR-LIKE KINASE"/>
    <property type="match status" value="1"/>
</dbReference>
<dbReference type="EnsemblPlants" id="KRH49232">
    <property type="protein sequence ID" value="KRH49232"/>
    <property type="gene ID" value="GLYMA_07G141400"/>
</dbReference>
<keyword evidence="9 12" id="KW-0472">Membrane</keyword>
<evidence type="ECO:0000313" key="15">
    <source>
        <dbReference type="Proteomes" id="UP000008827"/>
    </source>
</evidence>
<evidence type="ECO:0000256" key="11">
    <source>
        <dbReference type="ARBA" id="ARBA00023180"/>
    </source>
</evidence>
<keyword evidence="4" id="KW-0433">Leucine-rich repeat</keyword>
<dbReference type="FunFam" id="3.80.10.10:FF:000095">
    <property type="entry name" value="LRR receptor-like serine/threonine-protein kinase GSO1"/>
    <property type="match status" value="1"/>
</dbReference>
<dbReference type="SUPFAM" id="SSF52058">
    <property type="entry name" value="L domain-like"/>
    <property type="match status" value="1"/>
</dbReference>
<evidence type="ECO:0000256" key="6">
    <source>
        <dbReference type="ARBA" id="ARBA00022729"/>
    </source>
</evidence>
<dbReference type="GO" id="GO:0005886">
    <property type="term" value="C:plasma membrane"/>
    <property type="evidence" value="ECO:0007669"/>
    <property type="project" value="UniProtKB-SubCell"/>
</dbReference>
<dbReference type="InterPro" id="IPR001611">
    <property type="entry name" value="Leu-rich_rpt"/>
</dbReference>
<keyword evidence="7" id="KW-0677">Repeat</keyword>
<dbReference type="SUPFAM" id="SSF52047">
    <property type="entry name" value="RNI-like"/>
    <property type="match status" value="1"/>
</dbReference>
<dbReference type="InParanoid" id="A0A0R0J326"/>
<evidence type="ECO:0000313" key="14">
    <source>
        <dbReference type="EnsemblPlants" id="KRH49232"/>
    </source>
</evidence>
<keyword evidence="10" id="KW-0675">Receptor</keyword>
<dbReference type="Gene3D" id="3.80.10.10">
    <property type="entry name" value="Ribonuclease Inhibitor"/>
    <property type="match status" value="3"/>
</dbReference>
<evidence type="ECO:0000256" key="10">
    <source>
        <dbReference type="ARBA" id="ARBA00023170"/>
    </source>
</evidence>
<evidence type="ECO:0000256" key="4">
    <source>
        <dbReference type="ARBA" id="ARBA00022614"/>
    </source>
</evidence>
<dbReference type="Gramene" id="KRH49232">
    <property type="protein sequence ID" value="KRH49232"/>
    <property type="gene ID" value="GLYMA_07G141400"/>
</dbReference>
<reference evidence="13" key="3">
    <citation type="submission" date="2018-07" db="EMBL/GenBank/DDBJ databases">
        <title>WGS assembly of Glycine max.</title>
        <authorList>
            <person name="Schmutz J."/>
            <person name="Cannon S."/>
            <person name="Schlueter J."/>
            <person name="Ma J."/>
            <person name="Mitros T."/>
            <person name="Nelson W."/>
            <person name="Hyten D."/>
            <person name="Song Q."/>
            <person name="Thelen J."/>
            <person name="Cheng J."/>
            <person name="Xu D."/>
            <person name="Hellsten U."/>
            <person name="May G."/>
            <person name="Yu Y."/>
            <person name="Sakurai T."/>
            <person name="Umezawa T."/>
            <person name="Bhattacharyya M."/>
            <person name="Sandhu D."/>
            <person name="Valliyodan B."/>
            <person name="Lindquist E."/>
            <person name="Peto M."/>
            <person name="Grant D."/>
            <person name="Shu S."/>
            <person name="Goodstein D."/>
            <person name="Barry K."/>
            <person name="Futrell-Griggs M."/>
            <person name="Abernathy B."/>
            <person name="Du J."/>
            <person name="Tian Z."/>
            <person name="Zhu L."/>
            <person name="Gill N."/>
            <person name="Joshi T."/>
            <person name="Libault M."/>
            <person name="Sethuraman A."/>
            <person name="Zhang X."/>
            <person name="Shinozaki K."/>
            <person name="Nguyen H."/>
            <person name="Wing R."/>
            <person name="Cregan P."/>
            <person name="Specht J."/>
            <person name="Grimwood J."/>
            <person name="Rokhsar D."/>
            <person name="Stacey G."/>
            <person name="Shoemaker R."/>
            <person name="Jackson S."/>
        </authorList>
    </citation>
    <scope>NUCLEOTIDE SEQUENCE</scope>
    <source>
        <tissue evidence="13">Callus</tissue>
    </source>
</reference>
<evidence type="ECO:0000256" key="3">
    <source>
        <dbReference type="ARBA" id="ARBA00022475"/>
    </source>
</evidence>
<name>A0A0R0J326_SOYBN</name>
<evidence type="ECO:0000256" key="12">
    <source>
        <dbReference type="SAM" id="Phobius"/>
    </source>
</evidence>
<dbReference type="PaxDb" id="3847-GLYMA07G17010.2"/>
<evidence type="ECO:0000256" key="1">
    <source>
        <dbReference type="ARBA" id="ARBA00004251"/>
    </source>
</evidence>
<organism evidence="13">
    <name type="scientific">Glycine max</name>
    <name type="common">Soybean</name>
    <name type="synonym">Glycine hispida</name>
    <dbReference type="NCBI Taxonomy" id="3847"/>
    <lineage>
        <taxon>Eukaryota</taxon>
        <taxon>Viridiplantae</taxon>
        <taxon>Streptophyta</taxon>
        <taxon>Embryophyta</taxon>
        <taxon>Tracheophyta</taxon>
        <taxon>Spermatophyta</taxon>
        <taxon>Magnoliopsida</taxon>
        <taxon>eudicotyledons</taxon>
        <taxon>Gunneridae</taxon>
        <taxon>Pentapetalae</taxon>
        <taxon>rosids</taxon>
        <taxon>fabids</taxon>
        <taxon>Fabales</taxon>
        <taxon>Fabaceae</taxon>
        <taxon>Papilionoideae</taxon>
        <taxon>50 kb inversion clade</taxon>
        <taxon>NPAAA clade</taxon>
        <taxon>indigoferoid/millettioid clade</taxon>
        <taxon>Phaseoleae</taxon>
        <taxon>Glycine</taxon>
        <taxon>Glycine subgen. Soja</taxon>
    </lineage>
</organism>
<evidence type="ECO:0000256" key="7">
    <source>
        <dbReference type="ARBA" id="ARBA00022737"/>
    </source>
</evidence>
<dbReference type="Pfam" id="PF13855">
    <property type="entry name" value="LRR_8"/>
    <property type="match status" value="2"/>
</dbReference>
<dbReference type="STRING" id="3847.A0A0R0J326"/>
<keyword evidence="8 12" id="KW-1133">Transmembrane helix</keyword>
<gene>
    <name evidence="13" type="ORF">GLYMA_07G141400</name>
</gene>
<keyword evidence="15" id="KW-1185">Reference proteome</keyword>
<dbReference type="Pfam" id="PF00560">
    <property type="entry name" value="LRR_1"/>
    <property type="match status" value="3"/>
</dbReference>
<dbReference type="InterPro" id="IPR003591">
    <property type="entry name" value="Leu-rich_rpt_typical-subtyp"/>
</dbReference>
<sequence length="553" mass="61770">MPSLLELYLMSCDLDTLPPSLPFKIITSPLSGLDLSGNPFKRSSIPSWLFNMSNLTYISLSLSSLRGPLPLFRRGNLCKLQNLDLSDNDLTGGVTQMLDTLSFCSNQTSIGNLSKLSFLYLEGNMMNGKIPKSIGQLTQLNTLNLFQNNWDGTMTNIHFHNLTNLFSFSVSSKTNSFAFKATHDWIPPFKQLYYLKIHGCQVGPTFPNWLRNQTGLEYVILENAGISGEIPRWLYSMFSHIRELDLSHSKISGYLPKTLNFSIPLWCTITALDLRNNSLSGTVPANIGEEMSNMEYLDLSNNNLNGSIPQSINRMQLLLYLDLSNNYLTRVVPVFSMSIQHLSIIDLSNNSLSGGIPTSLCSLPSIFILELSNNNLSTNLSTVFQNCTSMGSLSLGNNKFFGSVPKKINKNFPILEELLLRGNTLTGSIPEELCGLPSLHLLDLRENKKRSHIGNPQLCGNPLPTNCSSLSPGNVNQGRKHEDGVNEDDDKTERLCLYGSIALGYITGFWLVCGSLMLKRSWRYAYFKFVFDVCVLISVNLAYAKRRFGLERN</sequence>
<evidence type="ECO:0000256" key="9">
    <source>
        <dbReference type="ARBA" id="ARBA00023136"/>
    </source>
</evidence>
<dbReference type="SMR" id="A0A0R0J326"/>
<feature type="transmembrane region" description="Helical" evidence="12">
    <location>
        <begin position="524"/>
        <end position="543"/>
    </location>
</feature>
<dbReference type="Proteomes" id="UP000008827">
    <property type="component" value="Chromosome 7"/>
</dbReference>
<evidence type="ECO:0000313" key="13">
    <source>
        <dbReference type="EMBL" id="KRH49232.1"/>
    </source>
</evidence>
<dbReference type="InterPro" id="IPR046956">
    <property type="entry name" value="RLP23-like"/>
</dbReference>
<evidence type="ECO:0000256" key="2">
    <source>
        <dbReference type="ARBA" id="ARBA00009592"/>
    </source>
</evidence>
<dbReference type="InterPro" id="IPR032675">
    <property type="entry name" value="LRR_dom_sf"/>
</dbReference>
<proteinExistence type="inferred from homology"/>
<dbReference type="PRINTS" id="PR00019">
    <property type="entry name" value="LEURICHRPT"/>
</dbReference>
<keyword evidence="11" id="KW-0325">Glycoprotein</keyword>
<comment type="similarity">
    <text evidence="2">Belongs to the RLP family.</text>
</comment>
<keyword evidence="6" id="KW-0732">Signal</keyword>
<feature type="transmembrane region" description="Helical" evidence="12">
    <location>
        <begin position="495"/>
        <end position="518"/>
    </location>
</feature>
<dbReference type="PANTHER" id="PTHR48063:SF29">
    <property type="entry name" value="LRR RECEPTOR-LIKE KINASE FAMILY PROTEIN"/>
    <property type="match status" value="1"/>
</dbReference>
<reference evidence="13 14" key="1">
    <citation type="journal article" date="2010" name="Nature">
        <title>Genome sequence of the palaeopolyploid soybean.</title>
        <authorList>
            <person name="Schmutz J."/>
            <person name="Cannon S.B."/>
            <person name="Schlueter J."/>
            <person name="Ma J."/>
            <person name="Mitros T."/>
            <person name="Nelson W."/>
            <person name="Hyten D.L."/>
            <person name="Song Q."/>
            <person name="Thelen J.J."/>
            <person name="Cheng J."/>
            <person name="Xu D."/>
            <person name="Hellsten U."/>
            <person name="May G.D."/>
            <person name="Yu Y."/>
            <person name="Sakurai T."/>
            <person name="Umezawa T."/>
            <person name="Bhattacharyya M.K."/>
            <person name="Sandhu D."/>
            <person name="Valliyodan B."/>
            <person name="Lindquist E."/>
            <person name="Peto M."/>
            <person name="Grant D."/>
            <person name="Shu S."/>
            <person name="Goodstein D."/>
            <person name="Barry K."/>
            <person name="Futrell-Griggs M."/>
            <person name="Abernathy B."/>
            <person name="Du J."/>
            <person name="Tian Z."/>
            <person name="Zhu L."/>
            <person name="Gill N."/>
            <person name="Joshi T."/>
            <person name="Libault M."/>
            <person name="Sethuraman A."/>
            <person name="Zhang X.-C."/>
            <person name="Shinozaki K."/>
            <person name="Nguyen H.T."/>
            <person name="Wing R.A."/>
            <person name="Cregan P."/>
            <person name="Specht J."/>
            <person name="Grimwood J."/>
            <person name="Rokhsar D."/>
            <person name="Stacey G."/>
            <person name="Shoemaker R.C."/>
            <person name="Jackson S.A."/>
        </authorList>
    </citation>
    <scope>NUCLEOTIDE SEQUENCE</scope>
    <source>
        <strain evidence="14">cv. Williams 82</strain>
        <tissue evidence="13">Callus</tissue>
    </source>
</reference>
<keyword evidence="5 12" id="KW-0812">Transmembrane</keyword>
<evidence type="ECO:0000256" key="8">
    <source>
        <dbReference type="ARBA" id="ARBA00022989"/>
    </source>
</evidence>
<accession>A0A0R0J326</accession>
<reference evidence="14" key="2">
    <citation type="submission" date="2018-02" db="UniProtKB">
        <authorList>
            <consortium name="EnsemblPlants"/>
        </authorList>
    </citation>
    <scope>IDENTIFICATION</scope>
    <source>
        <strain evidence="14">Williams 82</strain>
    </source>
</reference>
<comment type="subcellular location">
    <subcellularLocation>
        <location evidence="1">Cell membrane</location>
        <topology evidence="1">Single-pass type I membrane protein</topology>
    </subcellularLocation>
</comment>
<dbReference type="EMBL" id="CM000840">
    <property type="protein sequence ID" value="KRH49232.1"/>
    <property type="molecule type" value="Genomic_DNA"/>
</dbReference>
<keyword evidence="3" id="KW-1003">Cell membrane</keyword>
<evidence type="ECO:0000256" key="5">
    <source>
        <dbReference type="ARBA" id="ARBA00022692"/>
    </source>
</evidence>
<dbReference type="SMART" id="SM00369">
    <property type="entry name" value="LRR_TYP"/>
    <property type="match status" value="6"/>
</dbReference>
<protein>
    <submittedName>
        <fullName evidence="13 14">Uncharacterized protein</fullName>
    </submittedName>
</protein>